<feature type="region of interest" description="Disordered" evidence="1">
    <location>
        <begin position="831"/>
        <end position="854"/>
    </location>
</feature>
<accession>A0ABU2WEP2</accession>
<dbReference type="PROSITE" id="PS00018">
    <property type="entry name" value="EF_HAND_1"/>
    <property type="match status" value="2"/>
</dbReference>
<dbReference type="InterPro" id="IPR018247">
    <property type="entry name" value="EF_Hand_1_Ca_BS"/>
</dbReference>
<dbReference type="EMBL" id="JAVRIC010000003">
    <property type="protein sequence ID" value="MDT0496326.1"/>
    <property type="molecule type" value="Genomic_DNA"/>
</dbReference>
<organism evidence="2 3">
    <name type="scientific">Banduia mediterranea</name>
    <dbReference type="NCBI Taxonomy" id="3075609"/>
    <lineage>
        <taxon>Bacteria</taxon>
        <taxon>Pseudomonadati</taxon>
        <taxon>Pseudomonadota</taxon>
        <taxon>Gammaproteobacteria</taxon>
        <taxon>Nevskiales</taxon>
        <taxon>Algiphilaceae</taxon>
        <taxon>Banduia</taxon>
    </lineage>
</organism>
<name>A0ABU2WEP2_9GAMM</name>
<dbReference type="Proteomes" id="UP001254608">
    <property type="component" value="Unassembled WGS sequence"/>
</dbReference>
<keyword evidence="3" id="KW-1185">Reference proteome</keyword>
<proteinExistence type="predicted"/>
<evidence type="ECO:0008006" key="4">
    <source>
        <dbReference type="Google" id="ProtNLM"/>
    </source>
</evidence>
<evidence type="ECO:0000313" key="2">
    <source>
        <dbReference type="EMBL" id="MDT0496326.1"/>
    </source>
</evidence>
<evidence type="ECO:0000256" key="1">
    <source>
        <dbReference type="SAM" id="MobiDB-lite"/>
    </source>
</evidence>
<evidence type="ECO:0000313" key="3">
    <source>
        <dbReference type="Proteomes" id="UP001254608"/>
    </source>
</evidence>
<feature type="region of interest" description="Disordered" evidence="1">
    <location>
        <begin position="963"/>
        <end position="982"/>
    </location>
</feature>
<gene>
    <name evidence="2" type="ORF">RM530_02950</name>
</gene>
<reference evidence="2 3" key="1">
    <citation type="submission" date="2023-09" db="EMBL/GenBank/DDBJ databases">
        <authorList>
            <person name="Rey-Velasco X."/>
        </authorList>
    </citation>
    <scope>NUCLEOTIDE SEQUENCE [LARGE SCALE GENOMIC DNA]</scope>
    <source>
        <strain evidence="2 3">W345</strain>
    </source>
</reference>
<protein>
    <recommendedName>
        <fullName evidence="4">PilC beta-propeller domain-containing protein</fullName>
    </recommendedName>
</protein>
<sequence>MSALISKLIFRLTVALIALVPGFALAGGLEHISSDSVVKYTSLPVTSVDSAIPQAMITLAKDHQLFMKAFNDYVDLDRDGNVEPNEVTYNHGFDYYGYFDSYKCYDYSTTSQRFVPTTEYDKVESDSAASSTNLAAKYCSGNWSGNFLNWATMARIDAVRKILFGGKRSIDNSISYDQPALTVLERTYLPNDAHSWAKYYNGSDIDNLTPFNPPSGGSGQANGITICNTTLDSSFSKTSGEVTAPPLIRVAEGNYSLWAANERWQCLWSDEKGASNGNDLTYSGIAAASSNPDRSNIALGTGVAKGDYVVRIEVCTTNFEEGDRCKKYPDGTYKPIGLLQEYGDGERMWFGLIAGSYSKNKSGGAIMKNAEPFTDEINVSVDGRFIKVAGLNGVGSQPSKSNGIVNALSLYRIIKYSHDDGTYGVKGNSNDNCTFRLAEFGSGTCQNWGNPFGEGFFQAINYYGRGKTIGDFQSNDSNEIPGLNPPTNIKPSIEDSNSCASLNVVAFNNSTISYDGDELDGNSDGVGSIGSTLTAAQLTDIVGAGEGVYGNKFFVGENGSTSQGDAGHQVCTAKTVSSLGAVKGLCPEAPRVEGTFKIAGVAHYAHLNDINDDVDGVQTVKMYAVNLASATPQVHIPVPGGGDSVLLLPSCQNLDLKNANGSTVSGLSGACAIVDFKIVKPYSESAGVGSGKFYVNWENGEQGGDYDQDMWGVIDYKITASEITVTTDAIGYSGGSARMGFGYIISGTTKDGAHYHSGGGGDNNGNSTSTPYRYTDPTGATDCSAGNGCQISQDSTSYTYAIGASDAELLKDPLWYAAKWGGFDDLDGDNKPSSLAEWDNVDADGNPNPDGDPDNYFHAVEPRQLEAQLRRVFDQIIGRVAAGTAASVVANAREGEGAIYQALFEPTRSDKDGNEVRWLGSLHSLWVDSNGYLREDGDQDAVLDGYGTDPVVELFFDDSSANQQEHKTKVRRYSGDPADSATTSSVVSIDDLRTLWDARERLAAISNSNINTQRPYGSSATTGRYIFTFLDLNQNGSVDSGEIKPFVPASFGSASGTYGVLNAPSSDTADKLVKYIRGDDQSGVSGLNLRPRTLDYDGDGTPETMRLGDIVQSTPTVAAAPSEAFDLLYDDASYGEFRRKYRNRRNVVYVGANDGMLHAFNAGFYDAENTQFKTSYNGETAHPLGSELWAYVPYNLLPHLTWLSDPDYPHVWYVDAKPRVFDARIFNDDSDHPNGWGTVLAIGFRFGGGDLTLPAGNYADAFSAFSNWSQNQAKKRKLETHSAIVLLDVTNPEKAPTLLAEFSDPDLGFTTSFPTVIAMSQRGNQAGASIDDDWYLVFGSGPDNLNSISSNITDAESTRSGLLYVLDLKSMKLVNGKPYDLGNAASKSFVGDPVTVDWDLDFMADSVYFGTIGGDAAAPSGKLFKFQLANGVGEEQRATANWAAPRVMVDPGTASVSTPTVTFDPQGNRWVFAGTGRLFGDPDKASTPQQYLFGAVDSSNSIGTSTLYNFSNFVDVSDATVATNGSVTNVIGVGSEGALSTLAVKNGGWRLDLELPGVAERSVTQMSLLGDILFASAFTPSTDLCGGEGTSQLYGLYYKTGAPKAALPTFGTTTSTVDGQTLDIGIRQVTIGAGLASSPSLHTGVARDQRGITIFTQTSTGAIVNETGLVTERARSGEIDWRERF</sequence>
<comment type="caution">
    <text evidence="2">The sequence shown here is derived from an EMBL/GenBank/DDBJ whole genome shotgun (WGS) entry which is preliminary data.</text>
</comment>
<dbReference type="RefSeq" id="WP_311363719.1">
    <property type="nucleotide sequence ID" value="NZ_JAVRIC010000003.1"/>
</dbReference>